<name>A0AAU9MD40_9ASTR</name>
<sequence>MNLHEIEKRMVQRAKYYFEKRINAGTKESANAQFMKQTQGFHKTYLLLTGSKEYIYKTYQAYQYITYVTPHPSIKMTSSEEYIYNLLDSYWYKQQILTPNTPSIRIPDAYKEEYGSTPSPKAPKDEFMALTMGNCRNDVEMKGLLRFWAHSVASISI</sequence>
<accession>A0AAU9MD40</accession>
<dbReference type="EMBL" id="CAKMRJ010001112">
    <property type="protein sequence ID" value="CAH1423677.1"/>
    <property type="molecule type" value="Genomic_DNA"/>
</dbReference>
<comment type="caution">
    <text evidence="1">The sequence shown here is derived from an EMBL/GenBank/DDBJ whole genome shotgun (WGS) entry which is preliminary data.</text>
</comment>
<evidence type="ECO:0000313" key="1">
    <source>
        <dbReference type="EMBL" id="CAH1423677.1"/>
    </source>
</evidence>
<evidence type="ECO:0000313" key="2">
    <source>
        <dbReference type="Proteomes" id="UP001157418"/>
    </source>
</evidence>
<reference evidence="1 2" key="1">
    <citation type="submission" date="2022-01" db="EMBL/GenBank/DDBJ databases">
        <authorList>
            <person name="Xiong W."/>
            <person name="Schranz E."/>
        </authorList>
    </citation>
    <scope>NUCLEOTIDE SEQUENCE [LARGE SCALE GENOMIC DNA]</scope>
</reference>
<proteinExistence type="predicted"/>
<dbReference type="Proteomes" id="UP001157418">
    <property type="component" value="Unassembled WGS sequence"/>
</dbReference>
<keyword evidence="2" id="KW-1185">Reference proteome</keyword>
<protein>
    <recommendedName>
        <fullName evidence="3">DNA-directed DNA polymerase</fullName>
    </recommendedName>
</protein>
<dbReference type="AlphaFoldDB" id="A0AAU9MD40"/>
<organism evidence="1 2">
    <name type="scientific">Lactuca virosa</name>
    <dbReference type="NCBI Taxonomy" id="75947"/>
    <lineage>
        <taxon>Eukaryota</taxon>
        <taxon>Viridiplantae</taxon>
        <taxon>Streptophyta</taxon>
        <taxon>Embryophyta</taxon>
        <taxon>Tracheophyta</taxon>
        <taxon>Spermatophyta</taxon>
        <taxon>Magnoliopsida</taxon>
        <taxon>eudicotyledons</taxon>
        <taxon>Gunneridae</taxon>
        <taxon>Pentapetalae</taxon>
        <taxon>asterids</taxon>
        <taxon>campanulids</taxon>
        <taxon>Asterales</taxon>
        <taxon>Asteraceae</taxon>
        <taxon>Cichorioideae</taxon>
        <taxon>Cichorieae</taxon>
        <taxon>Lactucinae</taxon>
        <taxon>Lactuca</taxon>
    </lineage>
</organism>
<gene>
    <name evidence="1" type="ORF">LVIROSA_LOCUS10946</name>
</gene>
<evidence type="ECO:0008006" key="3">
    <source>
        <dbReference type="Google" id="ProtNLM"/>
    </source>
</evidence>